<accession>A0AAD6ULH7</accession>
<name>A0AAD6ULH7_9AGAR</name>
<evidence type="ECO:0000313" key="2">
    <source>
        <dbReference type="Proteomes" id="UP001219525"/>
    </source>
</evidence>
<sequence>MSRGDFCRLSGSQGYALVTDYSAREKPGPLFALNSEWPPRASWTDSARALCPRKLYQGVVQKFSRFCPQKPRVWELKNPAADKCRFMPMPRTAPLAMGFSKGKHIDYKAKAVGGAGGKDGHTATMGRGEVARCLLPPCGPNKGGSISGQQLRHRGDGVTLRSRRITFNTKGHMTAASLFAFCEKMSHVPKKFTGARVSLFISPWGPIAQLGPVGRLRVRLAYIGHNWPPIGGRLGAGRARLAHIFPIGTCRSPIGSPIGHNWRPIGCQLGAGRARLGPQPSGAEWGLSAELGLHPAAQARYKTQVITSKHFSYVYASVCLKEILSNCLLEAREAAQNKVKIFSSYF</sequence>
<comment type="caution">
    <text evidence="1">The sequence shown here is derived from an EMBL/GenBank/DDBJ whole genome shotgun (WGS) entry which is preliminary data.</text>
</comment>
<keyword evidence="2" id="KW-1185">Reference proteome</keyword>
<gene>
    <name evidence="1" type="ORF">GGX14DRAFT_607580</name>
</gene>
<protein>
    <submittedName>
        <fullName evidence="1">Uncharacterized protein</fullName>
    </submittedName>
</protein>
<dbReference type="AlphaFoldDB" id="A0AAD6ULH7"/>
<dbReference type="EMBL" id="JARJCW010000163">
    <property type="protein sequence ID" value="KAJ7189879.1"/>
    <property type="molecule type" value="Genomic_DNA"/>
</dbReference>
<evidence type="ECO:0000313" key="1">
    <source>
        <dbReference type="EMBL" id="KAJ7189879.1"/>
    </source>
</evidence>
<dbReference type="Proteomes" id="UP001219525">
    <property type="component" value="Unassembled WGS sequence"/>
</dbReference>
<organism evidence="1 2">
    <name type="scientific">Mycena pura</name>
    <dbReference type="NCBI Taxonomy" id="153505"/>
    <lineage>
        <taxon>Eukaryota</taxon>
        <taxon>Fungi</taxon>
        <taxon>Dikarya</taxon>
        <taxon>Basidiomycota</taxon>
        <taxon>Agaricomycotina</taxon>
        <taxon>Agaricomycetes</taxon>
        <taxon>Agaricomycetidae</taxon>
        <taxon>Agaricales</taxon>
        <taxon>Marasmiineae</taxon>
        <taxon>Mycenaceae</taxon>
        <taxon>Mycena</taxon>
    </lineage>
</organism>
<proteinExistence type="predicted"/>
<reference evidence="1" key="1">
    <citation type="submission" date="2023-03" db="EMBL/GenBank/DDBJ databases">
        <title>Massive genome expansion in bonnet fungi (Mycena s.s.) driven by repeated elements and novel gene families across ecological guilds.</title>
        <authorList>
            <consortium name="Lawrence Berkeley National Laboratory"/>
            <person name="Harder C.B."/>
            <person name="Miyauchi S."/>
            <person name="Viragh M."/>
            <person name="Kuo A."/>
            <person name="Thoen E."/>
            <person name="Andreopoulos B."/>
            <person name="Lu D."/>
            <person name="Skrede I."/>
            <person name="Drula E."/>
            <person name="Henrissat B."/>
            <person name="Morin E."/>
            <person name="Kohler A."/>
            <person name="Barry K."/>
            <person name="LaButti K."/>
            <person name="Morin E."/>
            <person name="Salamov A."/>
            <person name="Lipzen A."/>
            <person name="Mereny Z."/>
            <person name="Hegedus B."/>
            <person name="Baldrian P."/>
            <person name="Stursova M."/>
            <person name="Weitz H."/>
            <person name="Taylor A."/>
            <person name="Grigoriev I.V."/>
            <person name="Nagy L.G."/>
            <person name="Martin F."/>
            <person name="Kauserud H."/>
        </authorList>
    </citation>
    <scope>NUCLEOTIDE SEQUENCE</scope>
    <source>
        <strain evidence="1">9144</strain>
    </source>
</reference>